<name>A0A8H3I1A0_9LECA</name>
<dbReference type="AlphaFoldDB" id="A0A8H3I1A0"/>
<keyword evidence="4" id="KW-1185">Reference proteome</keyword>
<evidence type="ECO:0000313" key="4">
    <source>
        <dbReference type="Proteomes" id="UP000664169"/>
    </source>
</evidence>
<evidence type="ECO:0000256" key="2">
    <source>
        <dbReference type="ARBA" id="ARBA00023002"/>
    </source>
</evidence>
<dbReference type="Pfam" id="PF00106">
    <property type="entry name" value="adh_short"/>
    <property type="match status" value="1"/>
</dbReference>
<dbReference type="InterPro" id="IPR002347">
    <property type="entry name" value="SDR_fam"/>
</dbReference>
<organism evidence="3 4">
    <name type="scientific">Gomphillus americanus</name>
    <dbReference type="NCBI Taxonomy" id="1940652"/>
    <lineage>
        <taxon>Eukaryota</taxon>
        <taxon>Fungi</taxon>
        <taxon>Dikarya</taxon>
        <taxon>Ascomycota</taxon>
        <taxon>Pezizomycotina</taxon>
        <taxon>Lecanoromycetes</taxon>
        <taxon>OSLEUM clade</taxon>
        <taxon>Ostropomycetidae</taxon>
        <taxon>Ostropales</taxon>
        <taxon>Graphidaceae</taxon>
        <taxon>Gomphilloideae</taxon>
        <taxon>Gomphillus</taxon>
    </lineage>
</organism>
<reference evidence="3" key="1">
    <citation type="submission" date="2021-03" db="EMBL/GenBank/DDBJ databases">
        <authorList>
            <person name="Tagirdzhanova G."/>
        </authorList>
    </citation>
    <scope>NUCLEOTIDE SEQUENCE</scope>
</reference>
<accession>A0A8H3I1A0</accession>
<gene>
    <name evidence="3" type="ORF">GOMPHAMPRED_007318</name>
</gene>
<dbReference type="OrthoDB" id="542013at2759"/>
<dbReference type="PANTHER" id="PTHR24320">
    <property type="entry name" value="RETINOL DEHYDROGENASE"/>
    <property type="match status" value="1"/>
</dbReference>
<keyword evidence="2" id="KW-0560">Oxidoreductase</keyword>
<proteinExistence type="inferred from homology"/>
<dbReference type="PANTHER" id="PTHR24320:SF152">
    <property type="entry name" value="SHORT-CHAIN DEHYDROGENASE_REDUCTASE FAMILY PROTEIN"/>
    <property type="match status" value="1"/>
</dbReference>
<comment type="caution">
    <text evidence="3">The sequence shown here is derived from an EMBL/GenBank/DDBJ whole genome shotgun (WGS) entry which is preliminary data.</text>
</comment>
<evidence type="ECO:0000313" key="3">
    <source>
        <dbReference type="EMBL" id="CAF9911137.1"/>
    </source>
</evidence>
<dbReference type="Gene3D" id="3.40.50.720">
    <property type="entry name" value="NAD(P)-binding Rossmann-like Domain"/>
    <property type="match status" value="1"/>
</dbReference>
<dbReference type="EMBL" id="CAJPDQ010000006">
    <property type="protein sequence ID" value="CAF9911137.1"/>
    <property type="molecule type" value="Genomic_DNA"/>
</dbReference>
<evidence type="ECO:0000256" key="1">
    <source>
        <dbReference type="ARBA" id="ARBA00006484"/>
    </source>
</evidence>
<dbReference type="Proteomes" id="UP000664169">
    <property type="component" value="Unassembled WGS sequence"/>
</dbReference>
<dbReference type="PRINTS" id="PR00081">
    <property type="entry name" value="GDHRDH"/>
</dbReference>
<sequence length="331" mass="36579">MSSWIESLRLKLRFRLGLLIALFNLVAGSFLPLLKVTPKDLRGKTVIVTGANSGLGYSIALALAKQNATVYLCCRNKAKGEKAASNIIEASGLNDIHVLELDVSSLQSVRQFALSWSKEIDILVHNAGIATTDPDNQVTEDGLGIIYATNFGGSFLLTSLLEKHLAPGARIVLTSSTGQYSGRIETLFELPRLSPLAYKGDQDLYSASKLFQVVFARALQQRSNRLGLDYTAHAFTPGYSATSIFDKVTKTSKSINPVFYFLKRALKWSISSDQGAMTGIWLATTDDPVVLQGGDYWDRCRRFSTRADWIVPGMLERIWQLWCIDTGAKWE</sequence>
<dbReference type="InterPro" id="IPR036291">
    <property type="entry name" value="NAD(P)-bd_dom_sf"/>
</dbReference>
<dbReference type="SUPFAM" id="SSF51735">
    <property type="entry name" value="NAD(P)-binding Rossmann-fold domains"/>
    <property type="match status" value="1"/>
</dbReference>
<comment type="similarity">
    <text evidence="1">Belongs to the short-chain dehydrogenases/reductases (SDR) family.</text>
</comment>
<protein>
    <submittedName>
        <fullName evidence="3">Uncharacterized protein</fullName>
    </submittedName>
</protein>
<dbReference type="GO" id="GO:0016491">
    <property type="term" value="F:oxidoreductase activity"/>
    <property type="evidence" value="ECO:0007669"/>
    <property type="project" value="UniProtKB-KW"/>
</dbReference>